<feature type="transmembrane region" description="Helical" evidence="7">
    <location>
        <begin position="425"/>
        <end position="449"/>
    </location>
</feature>
<dbReference type="InterPro" id="IPR025857">
    <property type="entry name" value="MacB_PCD"/>
</dbReference>
<dbReference type="PANTHER" id="PTHR30489">
    <property type="entry name" value="LIPOPROTEIN-RELEASING SYSTEM TRANSMEMBRANE PROTEIN LOLE"/>
    <property type="match status" value="1"/>
</dbReference>
<dbReference type="Proteomes" id="UP001597362">
    <property type="component" value="Unassembled WGS sequence"/>
</dbReference>
<dbReference type="EMBL" id="JBHUHO010000041">
    <property type="protein sequence ID" value="MFD2117542.1"/>
    <property type="molecule type" value="Genomic_DNA"/>
</dbReference>
<keyword evidence="4 7" id="KW-0812">Transmembrane</keyword>
<dbReference type="Pfam" id="PF02687">
    <property type="entry name" value="FtsX"/>
    <property type="match status" value="2"/>
</dbReference>
<reference evidence="11" key="1">
    <citation type="journal article" date="2019" name="Int. J. Syst. Evol. Microbiol.">
        <title>The Global Catalogue of Microorganisms (GCM) 10K type strain sequencing project: providing services to taxonomists for standard genome sequencing and annotation.</title>
        <authorList>
            <consortium name="The Broad Institute Genomics Platform"/>
            <consortium name="The Broad Institute Genome Sequencing Center for Infectious Disease"/>
            <person name="Wu L."/>
            <person name="Ma J."/>
        </authorList>
    </citation>
    <scope>NUCLEOTIDE SEQUENCE [LARGE SCALE GENOMIC DNA]</scope>
    <source>
        <strain evidence="11">GH52</strain>
    </source>
</reference>
<feature type="transmembrane region" description="Helical" evidence="7">
    <location>
        <begin position="478"/>
        <end position="499"/>
    </location>
</feature>
<comment type="similarity">
    <text evidence="2">Belongs to the ABC-4 integral membrane protein family. LolC/E subfamily.</text>
</comment>
<feature type="transmembrane region" description="Helical" evidence="7">
    <location>
        <begin position="20"/>
        <end position="42"/>
    </location>
</feature>
<feature type="domain" description="ABC3 transporter permease C-terminal" evidence="8">
    <location>
        <begin position="260"/>
        <end position="367"/>
    </location>
</feature>
<dbReference type="InterPro" id="IPR051447">
    <property type="entry name" value="Lipoprotein-release_system"/>
</dbReference>
<feature type="transmembrane region" description="Helical" evidence="7">
    <location>
        <begin position="841"/>
        <end position="865"/>
    </location>
</feature>
<comment type="caution">
    <text evidence="10">The sequence shown here is derived from an EMBL/GenBank/DDBJ whole genome shotgun (WGS) entry which is preliminary data.</text>
</comment>
<evidence type="ECO:0000256" key="2">
    <source>
        <dbReference type="ARBA" id="ARBA00005236"/>
    </source>
</evidence>
<evidence type="ECO:0000256" key="5">
    <source>
        <dbReference type="ARBA" id="ARBA00022989"/>
    </source>
</evidence>
<keyword evidence="11" id="KW-1185">Reference proteome</keyword>
<keyword evidence="5 7" id="KW-1133">Transmembrane helix</keyword>
<keyword evidence="6 7" id="KW-0472">Membrane</keyword>
<dbReference type="PANTHER" id="PTHR30489:SF0">
    <property type="entry name" value="LIPOPROTEIN-RELEASING SYSTEM TRANSMEMBRANE PROTEIN LOLE"/>
    <property type="match status" value="1"/>
</dbReference>
<feature type="transmembrane region" description="Helical" evidence="7">
    <location>
        <begin position="251"/>
        <end position="272"/>
    </location>
</feature>
<dbReference type="InterPro" id="IPR003838">
    <property type="entry name" value="ABC3_permease_C"/>
</dbReference>
<sequence length="880" mass="97101">MKHSTFGIAMKMLFAKKQRLLLTCIGIAISFGLIIVISTLFVSMEQSVQKTIEKELGSSELRVGYNPYRGEDSKKFLTKEEIDKLKKLDGVINTSATIVFPEIATNTVDIETRELDSIVYLGIEPSELISNYIGFTIALHPDEIVITEAVAKHWGVRLGDTKEFAINKDTMLTKRIGEIIPDDLVELTVLVHIDVIREAYGLGEVANNIFVDIEDGRSDHGMEKMIRSEIDENIDVALLSQNKSVLKQRGMFRFLAIGLGSILLLVSVLFLSSSFKMMLLGRVRELSTFRMIGASKRVIYKMVMMEAAVLNLLGVLLGVGVGVLFVTIAGQFIDSMMGVVVQNVTIDWQLIMMIAGIGWLLLTLSVMRVAKTSGDTAPLVAVRQSEQEKLSKSSAWFAGGFIVIGITLLWLGLSGKMAGDTAPLLMLLGGLITAAGCLLGTGYMIPIIARNSGAVLRKFSIPESYYARKQFVALRKQNTFIVMLLASIVTALIVIPTFIDNLNQNMVKEAVRKHITPIVIEQKRGVMSPSIVDEVREVEGVAYALPMSQNSGVLLGEMDYSQADPKWLEKNSVRLESNKGLSLYEETYAYEWTRIVQTDIKLMQQMGLLQGTSEQLASGMIIQPQYARQMGVTQGDTISLQEYSSGENGRKPGDRLDQYKITISGIKELSFLPTPDSLLVDYKHPGVGWISKEENSASNTLSAQRIYVQIAEGANIADVRAALQQIFDNNRMVKITDLDSELQIIANGLKEQRTILWSVMVVFIVVGIVGVINTFGATFHAHRREYAILRAIRLTIAKLRSVLVVQGLLYATTAIVVGMIASIWIIIGIFNVDEAVSSWSINWFTVALPIIIVGAIGVIVSLIYARQLGQKPITDELTVE</sequence>
<dbReference type="RefSeq" id="WP_377774793.1">
    <property type="nucleotide sequence ID" value="NZ_JBHUHO010000041.1"/>
</dbReference>
<keyword evidence="3" id="KW-1003">Cell membrane</keyword>
<feature type="transmembrane region" description="Helical" evidence="7">
    <location>
        <begin position="348"/>
        <end position="367"/>
    </location>
</feature>
<evidence type="ECO:0000259" key="9">
    <source>
        <dbReference type="Pfam" id="PF12704"/>
    </source>
</evidence>
<dbReference type="Pfam" id="PF12704">
    <property type="entry name" value="MacB_PCD"/>
    <property type="match status" value="1"/>
</dbReference>
<gene>
    <name evidence="10" type="ORF">ACFSJH_17565</name>
</gene>
<feature type="transmembrane region" description="Helical" evidence="7">
    <location>
        <begin position="393"/>
        <end position="413"/>
    </location>
</feature>
<evidence type="ECO:0000259" key="8">
    <source>
        <dbReference type="Pfam" id="PF02687"/>
    </source>
</evidence>
<comment type="subcellular location">
    <subcellularLocation>
        <location evidence="1">Cell membrane</location>
        <topology evidence="1">Multi-pass membrane protein</topology>
    </subcellularLocation>
</comment>
<feature type="transmembrane region" description="Helical" evidence="7">
    <location>
        <begin position="802"/>
        <end position="829"/>
    </location>
</feature>
<evidence type="ECO:0000256" key="7">
    <source>
        <dbReference type="SAM" id="Phobius"/>
    </source>
</evidence>
<feature type="domain" description="MacB-like periplasmic core" evidence="9">
    <location>
        <begin position="21"/>
        <end position="162"/>
    </location>
</feature>
<feature type="domain" description="ABC3 transporter permease C-terminal" evidence="8">
    <location>
        <begin position="758"/>
        <end position="871"/>
    </location>
</feature>
<evidence type="ECO:0000256" key="1">
    <source>
        <dbReference type="ARBA" id="ARBA00004651"/>
    </source>
</evidence>
<evidence type="ECO:0000256" key="6">
    <source>
        <dbReference type="ARBA" id="ARBA00023136"/>
    </source>
</evidence>
<evidence type="ECO:0000256" key="3">
    <source>
        <dbReference type="ARBA" id="ARBA00022475"/>
    </source>
</evidence>
<organism evidence="10 11">
    <name type="scientific">Paenibacillus yanchengensis</name>
    <dbReference type="NCBI Taxonomy" id="2035833"/>
    <lineage>
        <taxon>Bacteria</taxon>
        <taxon>Bacillati</taxon>
        <taxon>Bacillota</taxon>
        <taxon>Bacilli</taxon>
        <taxon>Bacillales</taxon>
        <taxon>Paenibacillaceae</taxon>
        <taxon>Paenibacillus</taxon>
    </lineage>
</organism>
<name>A0ABW4YPS1_9BACL</name>
<protein>
    <submittedName>
        <fullName evidence="10">FtsX-like permease family protein</fullName>
    </submittedName>
</protein>
<proteinExistence type="inferred from homology"/>
<accession>A0ABW4YPS1</accession>
<evidence type="ECO:0000313" key="11">
    <source>
        <dbReference type="Proteomes" id="UP001597362"/>
    </source>
</evidence>
<evidence type="ECO:0000256" key="4">
    <source>
        <dbReference type="ARBA" id="ARBA00022692"/>
    </source>
</evidence>
<feature type="transmembrane region" description="Helical" evidence="7">
    <location>
        <begin position="307"/>
        <end position="328"/>
    </location>
</feature>
<feature type="transmembrane region" description="Helical" evidence="7">
    <location>
        <begin position="755"/>
        <end position="781"/>
    </location>
</feature>
<evidence type="ECO:0000313" key="10">
    <source>
        <dbReference type="EMBL" id="MFD2117542.1"/>
    </source>
</evidence>